<evidence type="ECO:0000313" key="1">
    <source>
        <dbReference type="EMBL" id="GFR62832.1"/>
    </source>
</evidence>
<sequence length="267" mass="30359">MVEARTLLARTDTQPHQPLLHWDVVSSSGWCWSPVTGNWWIMQCRFKSQVKTCCCCCPSVGCCGRHGVTITQPPGVDTQATSTAASTTALGHSRSRQQKEQLKELHPMFSLELHPMFSLELQYVLYRTSPYVLPRTSPHVLSRTPPYVLPRPSPYVLPFELHPMNSLQLHPMSIKDYLCLNGLSLPDPAETLPLTVGINLIKEYFVQLILQSLSLSIYLSDSLTGPTNHIRRVQDQPDKDKRLWERCSAQEQLPLKVNHAHWKARQQ</sequence>
<dbReference type="Proteomes" id="UP000762676">
    <property type="component" value="Unassembled WGS sequence"/>
</dbReference>
<reference evidence="1 2" key="1">
    <citation type="journal article" date="2021" name="Elife">
        <title>Chloroplast acquisition without the gene transfer in kleptoplastic sea slugs, Plakobranchus ocellatus.</title>
        <authorList>
            <person name="Maeda T."/>
            <person name="Takahashi S."/>
            <person name="Yoshida T."/>
            <person name="Shimamura S."/>
            <person name="Takaki Y."/>
            <person name="Nagai Y."/>
            <person name="Toyoda A."/>
            <person name="Suzuki Y."/>
            <person name="Arimoto A."/>
            <person name="Ishii H."/>
            <person name="Satoh N."/>
            <person name="Nishiyama T."/>
            <person name="Hasebe M."/>
            <person name="Maruyama T."/>
            <person name="Minagawa J."/>
            <person name="Obokata J."/>
            <person name="Shigenobu S."/>
        </authorList>
    </citation>
    <scope>NUCLEOTIDE SEQUENCE [LARGE SCALE GENOMIC DNA]</scope>
</reference>
<organism evidence="1 2">
    <name type="scientific">Elysia marginata</name>
    <dbReference type="NCBI Taxonomy" id="1093978"/>
    <lineage>
        <taxon>Eukaryota</taxon>
        <taxon>Metazoa</taxon>
        <taxon>Spiralia</taxon>
        <taxon>Lophotrochozoa</taxon>
        <taxon>Mollusca</taxon>
        <taxon>Gastropoda</taxon>
        <taxon>Heterobranchia</taxon>
        <taxon>Euthyneura</taxon>
        <taxon>Panpulmonata</taxon>
        <taxon>Sacoglossa</taxon>
        <taxon>Placobranchoidea</taxon>
        <taxon>Plakobranchidae</taxon>
        <taxon>Elysia</taxon>
    </lineage>
</organism>
<protein>
    <submittedName>
        <fullName evidence="1">Uncharacterized protein</fullName>
    </submittedName>
</protein>
<dbReference type="EMBL" id="BMAT01007358">
    <property type="protein sequence ID" value="GFR62832.1"/>
    <property type="molecule type" value="Genomic_DNA"/>
</dbReference>
<proteinExistence type="predicted"/>
<dbReference type="AlphaFoldDB" id="A0AAV4EP91"/>
<name>A0AAV4EP91_9GAST</name>
<keyword evidence="2" id="KW-1185">Reference proteome</keyword>
<evidence type="ECO:0000313" key="2">
    <source>
        <dbReference type="Proteomes" id="UP000762676"/>
    </source>
</evidence>
<accession>A0AAV4EP91</accession>
<comment type="caution">
    <text evidence="1">The sequence shown here is derived from an EMBL/GenBank/DDBJ whole genome shotgun (WGS) entry which is preliminary data.</text>
</comment>
<gene>
    <name evidence="1" type="ORF">ElyMa_003591200</name>
</gene>